<dbReference type="SUPFAM" id="SSF56112">
    <property type="entry name" value="Protein kinase-like (PK-like)"/>
    <property type="match status" value="1"/>
</dbReference>
<dbReference type="GO" id="GO:0005524">
    <property type="term" value="F:ATP binding"/>
    <property type="evidence" value="ECO:0007669"/>
    <property type="project" value="InterPro"/>
</dbReference>
<comment type="caution">
    <text evidence="2">The sequence shown here is derived from an EMBL/GenBank/DDBJ whole genome shotgun (WGS) entry which is preliminary data.</text>
</comment>
<accession>A0A8K0RF19</accession>
<organism evidence="2 3">
    <name type="scientific">Paraphoma chrysanthemicola</name>
    <dbReference type="NCBI Taxonomy" id="798071"/>
    <lineage>
        <taxon>Eukaryota</taxon>
        <taxon>Fungi</taxon>
        <taxon>Dikarya</taxon>
        <taxon>Ascomycota</taxon>
        <taxon>Pezizomycotina</taxon>
        <taxon>Dothideomycetes</taxon>
        <taxon>Pleosporomycetidae</taxon>
        <taxon>Pleosporales</taxon>
        <taxon>Pleosporineae</taxon>
        <taxon>Phaeosphaeriaceae</taxon>
        <taxon>Paraphoma</taxon>
    </lineage>
</organism>
<feature type="domain" description="Protein kinase" evidence="1">
    <location>
        <begin position="22"/>
        <end position="329"/>
    </location>
</feature>
<dbReference type="PROSITE" id="PS50011">
    <property type="entry name" value="PROTEIN_KINASE_DOM"/>
    <property type="match status" value="1"/>
</dbReference>
<dbReference type="Gene3D" id="1.10.510.10">
    <property type="entry name" value="Transferase(Phosphotransferase) domain 1"/>
    <property type="match status" value="1"/>
</dbReference>
<keyword evidence="3" id="KW-1185">Reference proteome</keyword>
<evidence type="ECO:0000259" key="1">
    <source>
        <dbReference type="PROSITE" id="PS50011"/>
    </source>
</evidence>
<evidence type="ECO:0000313" key="3">
    <source>
        <dbReference type="Proteomes" id="UP000813461"/>
    </source>
</evidence>
<dbReference type="InterPro" id="IPR011009">
    <property type="entry name" value="Kinase-like_dom_sf"/>
</dbReference>
<proteinExistence type="predicted"/>
<dbReference type="InterPro" id="IPR000719">
    <property type="entry name" value="Prot_kinase_dom"/>
</dbReference>
<evidence type="ECO:0000313" key="2">
    <source>
        <dbReference type="EMBL" id="KAH7092017.1"/>
    </source>
</evidence>
<sequence>MTALRQPTTETSLPAPNIPACFTLIAKAGSGINADAYFCLPTSHLPISGSSHSSSSRRDMMSKLQVVKTCRTSYQGQLPSEVSILNAFQIQRHSHPNHSLLPFFDLTAWDTINAQPSWYASSTFPLCTDLKALEGRFHSMSEEFVWLVYAQLHAAITFMHKTCDPPLAHGDLHLGNIIVGYDGPDDTGLPQVKVIDFGMAQFDYDADEYREDLMCEDMFQKDMLLMLHALKNVNLNMHYVGARFIASPQPPGAWGKEVRELGEAVLAGIRGGAISEEEALRTMWERFGEVARKKVEGIDNEAKERIRNVVWDVAGERYDEMEEKVGELLSRGS</sequence>
<dbReference type="Proteomes" id="UP000813461">
    <property type="component" value="Unassembled WGS sequence"/>
</dbReference>
<reference evidence="2" key="1">
    <citation type="journal article" date="2021" name="Nat. Commun.">
        <title>Genetic determinants of endophytism in the Arabidopsis root mycobiome.</title>
        <authorList>
            <person name="Mesny F."/>
            <person name="Miyauchi S."/>
            <person name="Thiergart T."/>
            <person name="Pickel B."/>
            <person name="Atanasova L."/>
            <person name="Karlsson M."/>
            <person name="Huettel B."/>
            <person name="Barry K.W."/>
            <person name="Haridas S."/>
            <person name="Chen C."/>
            <person name="Bauer D."/>
            <person name="Andreopoulos W."/>
            <person name="Pangilinan J."/>
            <person name="LaButti K."/>
            <person name="Riley R."/>
            <person name="Lipzen A."/>
            <person name="Clum A."/>
            <person name="Drula E."/>
            <person name="Henrissat B."/>
            <person name="Kohler A."/>
            <person name="Grigoriev I.V."/>
            <person name="Martin F.M."/>
            <person name="Hacquard S."/>
        </authorList>
    </citation>
    <scope>NUCLEOTIDE SEQUENCE</scope>
    <source>
        <strain evidence="2">MPI-SDFR-AT-0120</strain>
    </source>
</reference>
<gene>
    <name evidence="2" type="ORF">FB567DRAFT_435021</name>
</gene>
<protein>
    <recommendedName>
        <fullName evidence="1">Protein kinase domain-containing protein</fullName>
    </recommendedName>
</protein>
<dbReference type="GO" id="GO:0004672">
    <property type="term" value="F:protein kinase activity"/>
    <property type="evidence" value="ECO:0007669"/>
    <property type="project" value="InterPro"/>
</dbReference>
<dbReference type="AlphaFoldDB" id="A0A8K0RF19"/>
<dbReference type="EMBL" id="JAGMVJ010000003">
    <property type="protein sequence ID" value="KAH7092017.1"/>
    <property type="molecule type" value="Genomic_DNA"/>
</dbReference>
<dbReference type="OrthoDB" id="3795368at2759"/>
<name>A0A8K0RF19_9PLEO</name>